<feature type="chain" id="PRO_5009002717" description="Lipopolysaccharide export system protein LptA" evidence="4">
    <location>
        <begin position="26"/>
        <end position="175"/>
    </location>
</feature>
<feature type="signal peptide" evidence="4">
    <location>
        <begin position="1"/>
        <end position="25"/>
    </location>
</feature>
<dbReference type="PATRIC" id="fig|480.237.peg.249"/>
<dbReference type="OrthoDB" id="9795964at2"/>
<keyword evidence="7" id="KW-1185">Reference proteome</keyword>
<dbReference type="Gene3D" id="2.60.450.10">
    <property type="entry name" value="Lipopolysaccharide (LPS) transport protein A like domain"/>
    <property type="match status" value="1"/>
</dbReference>
<dbReference type="Pfam" id="PF03968">
    <property type="entry name" value="LptD_N"/>
    <property type="match status" value="1"/>
</dbReference>
<dbReference type="EMBL" id="LXHC01000028">
    <property type="protein sequence ID" value="OAU94680.1"/>
    <property type="molecule type" value="Genomic_DNA"/>
</dbReference>
<dbReference type="InterPro" id="IPR052037">
    <property type="entry name" value="LPS_export_LptA"/>
</dbReference>
<dbReference type="eggNOG" id="COG1934">
    <property type="taxonomic scope" value="Bacteria"/>
</dbReference>
<dbReference type="GO" id="GO:0043165">
    <property type="term" value="P:Gram-negative-bacterium-type cell outer membrane assembly"/>
    <property type="evidence" value="ECO:0007669"/>
    <property type="project" value="UniProtKB-UniRule"/>
</dbReference>
<accession>A0A198UE59</accession>
<evidence type="ECO:0000256" key="3">
    <source>
        <dbReference type="ARBA" id="ARBA00022764"/>
    </source>
</evidence>
<dbReference type="GO" id="GO:0030288">
    <property type="term" value="C:outer membrane-bounded periplasmic space"/>
    <property type="evidence" value="ECO:0007669"/>
    <property type="project" value="TreeGrafter"/>
</dbReference>
<feature type="domain" description="Organic solvent tolerance-like N-terminal" evidence="5">
    <location>
        <begin position="38"/>
        <end position="146"/>
    </location>
</feature>
<dbReference type="HAMAP" id="MF_01914">
    <property type="entry name" value="LPS_assembly_LptA"/>
    <property type="match status" value="1"/>
</dbReference>
<comment type="subunit">
    <text evidence="4">Component of the lipopolysaccharide transport and assembly complex.</text>
</comment>
<dbReference type="InterPro" id="IPR014340">
    <property type="entry name" value="LptA"/>
</dbReference>
<comment type="subcellular location">
    <subcellularLocation>
        <location evidence="4">Periplasm</location>
    </subcellularLocation>
</comment>
<comment type="caution">
    <text evidence="6">The sequence shown here is derived from an EMBL/GenBank/DDBJ whole genome shotgun (WGS) entry which is preliminary data.</text>
</comment>
<sequence precursor="true">MKADFVITKYLFLACIVSVPIIASALPSDANQPIRLLADRATYSERTGVTTYSGKVTIEQGTLKIAADNLTVNLDTNNRSIKSAVATGRPATMQQVVTQEKGLAKGQANRIDYNAVSGIVTLTGNARLTQAGSSFSGNTIRYSLSAGDVEANAGGGQRVELVFPPSDSNSRSGLR</sequence>
<dbReference type="NCBIfam" id="TIGR03002">
    <property type="entry name" value="outer_YhbN_LptA"/>
    <property type="match status" value="1"/>
</dbReference>
<dbReference type="GO" id="GO:0015920">
    <property type="term" value="P:lipopolysaccharide transport"/>
    <property type="evidence" value="ECO:0007669"/>
    <property type="project" value="UniProtKB-UniRule"/>
</dbReference>
<protein>
    <recommendedName>
        <fullName evidence="4">Lipopolysaccharide export system protein LptA</fullName>
    </recommendedName>
</protein>
<name>A0A198UE59_MORCA</name>
<keyword evidence="1 4" id="KW-0813">Transport</keyword>
<organism evidence="6 7">
    <name type="scientific">Moraxella catarrhalis</name>
    <name type="common">Branhamella catarrhalis</name>
    <dbReference type="NCBI Taxonomy" id="480"/>
    <lineage>
        <taxon>Bacteria</taxon>
        <taxon>Pseudomonadati</taxon>
        <taxon>Pseudomonadota</taxon>
        <taxon>Gammaproteobacteria</taxon>
        <taxon>Moraxellales</taxon>
        <taxon>Moraxellaceae</taxon>
        <taxon>Moraxella</taxon>
    </lineage>
</organism>
<proteinExistence type="inferred from homology"/>
<dbReference type="GO" id="GO:0001530">
    <property type="term" value="F:lipopolysaccharide binding"/>
    <property type="evidence" value="ECO:0007669"/>
    <property type="project" value="InterPro"/>
</dbReference>
<evidence type="ECO:0000256" key="1">
    <source>
        <dbReference type="ARBA" id="ARBA00022448"/>
    </source>
</evidence>
<comment type="function">
    <text evidence="4">Involved in the assembly of lipopolysaccharide (LPS). Required for the translocation of LPS from the inner membrane to the outer membrane. May form a bridge between the inner membrane and the outer membrane, via interactions with LptC and LptD, thereby facilitating LPS transfer across the periplasm.</text>
</comment>
<evidence type="ECO:0000256" key="2">
    <source>
        <dbReference type="ARBA" id="ARBA00022729"/>
    </source>
</evidence>
<dbReference type="GO" id="GO:0017089">
    <property type="term" value="F:glycolipid transfer activity"/>
    <property type="evidence" value="ECO:0007669"/>
    <property type="project" value="TreeGrafter"/>
</dbReference>
<comment type="similarity">
    <text evidence="4">Belongs to the LptA family.</text>
</comment>
<keyword evidence="2 4" id="KW-0732">Signal</keyword>
<dbReference type="Proteomes" id="UP000078228">
    <property type="component" value="Unassembled WGS sequence"/>
</dbReference>
<evidence type="ECO:0000313" key="6">
    <source>
        <dbReference type="EMBL" id="OAU94680.1"/>
    </source>
</evidence>
<dbReference type="PANTHER" id="PTHR36504">
    <property type="entry name" value="LIPOPOLYSACCHARIDE EXPORT SYSTEM PROTEIN LPTA"/>
    <property type="match status" value="1"/>
</dbReference>
<keyword evidence="3 4" id="KW-0574">Periplasm</keyword>
<evidence type="ECO:0000313" key="7">
    <source>
        <dbReference type="Proteomes" id="UP000078228"/>
    </source>
</evidence>
<evidence type="ECO:0000256" key="4">
    <source>
        <dbReference type="HAMAP-Rule" id="MF_01914"/>
    </source>
</evidence>
<dbReference type="RefSeq" id="WP_064610632.1">
    <property type="nucleotide sequence ID" value="NZ_LXHB01000046.1"/>
</dbReference>
<gene>
    <name evidence="4" type="primary">lptA</name>
    <name evidence="6" type="ORF">AO384_2037</name>
</gene>
<evidence type="ECO:0000259" key="5">
    <source>
        <dbReference type="Pfam" id="PF03968"/>
    </source>
</evidence>
<dbReference type="AlphaFoldDB" id="A0A198UE59"/>
<reference evidence="6 7" key="1">
    <citation type="journal article" date="2016" name="Genome Biol. Evol.">
        <title>Comparative Genomic Analyses of the Moraxella catarrhalis Serosensitive and Seroresistant Lineages Demonstrate Their Independent Evolution.</title>
        <authorList>
            <person name="Earl J.P."/>
            <person name="de Vries S.P."/>
            <person name="Ahmed A."/>
            <person name="Powell E."/>
            <person name="Schultz M.P."/>
            <person name="Hermans P.W."/>
            <person name="Hill D.J."/>
            <person name="Zhou Z."/>
            <person name="Constantinidou C.I."/>
            <person name="Hu F.Z."/>
            <person name="Bootsma H.J."/>
            <person name="Ehrlich G.D."/>
        </authorList>
    </citation>
    <scope>NUCLEOTIDE SEQUENCE [LARGE SCALE GENOMIC DNA]</scope>
    <source>
        <strain evidence="6 7">Z7542</strain>
    </source>
</reference>
<dbReference type="PANTHER" id="PTHR36504:SF1">
    <property type="entry name" value="LIPOPOLYSACCHARIDE EXPORT SYSTEM PROTEIN LPTA"/>
    <property type="match status" value="1"/>
</dbReference>
<dbReference type="GO" id="GO:0009279">
    <property type="term" value="C:cell outer membrane"/>
    <property type="evidence" value="ECO:0007669"/>
    <property type="project" value="TreeGrafter"/>
</dbReference>
<dbReference type="InterPro" id="IPR005653">
    <property type="entry name" value="OstA-like_N"/>
</dbReference>